<evidence type="ECO:0000256" key="3">
    <source>
        <dbReference type="ARBA" id="ARBA00022576"/>
    </source>
</evidence>
<evidence type="ECO:0000256" key="5">
    <source>
        <dbReference type="ARBA" id="ARBA00031395"/>
    </source>
</evidence>
<sequence>MKEGTLLKQTPLTGWHRQHGAKMMEFGGYDMPVEYTGIIQEHEAVRTQVGMFDVSHMAEFLVEGAGAAEFLDKLVTNLPSHLTVGQALYTPMCYPHGGTVDDLLIYRKSPDHFMMVVNAGNYAKDWEWVTQHAASFTNVRVVDISQQTALIAVQGPQALERLAPLTTIPLGDISYYHAVFDQKVAGLPAHISRTGYTGEDGLELYVDAEHALALWERLAELGIPPIGLGARDTLRLEARLPLYGHELTEDISPLEAGVGMFVKWEGHSDFIGKDALAAQKAKGLQRKVVGLELNGGIARSGYLVFTAEHELAGYVTSGSYSPTLKKPIALALLDSSYATIGQEFLVEVRHRKVQAKSVKTPFYRRPPR</sequence>
<keyword evidence="4 7" id="KW-0808">Transferase</keyword>
<evidence type="ECO:0000313" key="11">
    <source>
        <dbReference type="Proteomes" id="UP000325292"/>
    </source>
</evidence>
<evidence type="ECO:0000313" key="10">
    <source>
        <dbReference type="EMBL" id="AUW95425.1"/>
    </source>
</evidence>
<organism evidence="10 11">
    <name type="scientific">Sulfobacillus thermotolerans</name>
    <dbReference type="NCBI Taxonomy" id="338644"/>
    <lineage>
        <taxon>Bacteria</taxon>
        <taxon>Bacillati</taxon>
        <taxon>Bacillota</taxon>
        <taxon>Clostridia</taxon>
        <taxon>Eubacteriales</taxon>
        <taxon>Clostridiales Family XVII. Incertae Sedis</taxon>
        <taxon>Sulfobacillus</taxon>
    </lineage>
</organism>
<dbReference type="Gene3D" id="4.10.1250.10">
    <property type="entry name" value="Aminomethyltransferase fragment"/>
    <property type="match status" value="1"/>
</dbReference>
<dbReference type="PANTHER" id="PTHR43757:SF2">
    <property type="entry name" value="AMINOMETHYLTRANSFERASE, MITOCHONDRIAL"/>
    <property type="match status" value="1"/>
</dbReference>
<protein>
    <recommendedName>
        <fullName evidence="2 7">Aminomethyltransferase</fullName>
        <ecNumber evidence="2 7">2.1.2.10</ecNumber>
    </recommendedName>
    <alternativeName>
        <fullName evidence="5 7">Glycine cleavage system T protein</fullName>
    </alternativeName>
</protein>
<dbReference type="Gene3D" id="3.30.70.1400">
    <property type="entry name" value="Aminomethyltransferase beta-barrel domains"/>
    <property type="match status" value="1"/>
</dbReference>
<keyword evidence="11" id="KW-1185">Reference proteome</keyword>
<dbReference type="EMBL" id="CP019454">
    <property type="protein sequence ID" value="AUW95425.1"/>
    <property type="molecule type" value="Genomic_DNA"/>
</dbReference>
<evidence type="ECO:0000256" key="2">
    <source>
        <dbReference type="ARBA" id="ARBA00012616"/>
    </source>
</evidence>
<feature type="domain" description="GCVT N-terminal" evidence="8">
    <location>
        <begin position="13"/>
        <end position="265"/>
    </location>
</feature>
<name>A0ABN5H3W8_9FIRM</name>
<comment type="similarity">
    <text evidence="1 7">Belongs to the GcvT family.</text>
</comment>
<dbReference type="Pfam" id="PF01571">
    <property type="entry name" value="GCV_T"/>
    <property type="match status" value="1"/>
</dbReference>
<dbReference type="InterPro" id="IPR006223">
    <property type="entry name" value="GcvT"/>
</dbReference>
<comment type="catalytic activity">
    <reaction evidence="6 7">
        <text>N(6)-[(R)-S(8)-aminomethyldihydrolipoyl]-L-lysyl-[protein] + (6S)-5,6,7,8-tetrahydrofolate = N(6)-[(R)-dihydrolipoyl]-L-lysyl-[protein] + (6R)-5,10-methylene-5,6,7,8-tetrahydrofolate + NH4(+)</text>
        <dbReference type="Rhea" id="RHEA:16945"/>
        <dbReference type="Rhea" id="RHEA-COMP:10475"/>
        <dbReference type="Rhea" id="RHEA-COMP:10492"/>
        <dbReference type="ChEBI" id="CHEBI:15636"/>
        <dbReference type="ChEBI" id="CHEBI:28938"/>
        <dbReference type="ChEBI" id="CHEBI:57453"/>
        <dbReference type="ChEBI" id="CHEBI:83100"/>
        <dbReference type="ChEBI" id="CHEBI:83143"/>
        <dbReference type="EC" id="2.1.2.10"/>
    </reaction>
</comment>
<evidence type="ECO:0000259" key="9">
    <source>
        <dbReference type="Pfam" id="PF08669"/>
    </source>
</evidence>
<comment type="subunit">
    <text evidence="7">The glycine cleavage system is composed of four proteins: P, T, L and H.</text>
</comment>
<evidence type="ECO:0000256" key="7">
    <source>
        <dbReference type="HAMAP-Rule" id="MF_00259"/>
    </source>
</evidence>
<dbReference type="InterPro" id="IPR006222">
    <property type="entry name" value="GCVT_N"/>
</dbReference>
<proteinExistence type="inferred from homology"/>
<dbReference type="SUPFAM" id="SSF103025">
    <property type="entry name" value="Folate-binding domain"/>
    <property type="match status" value="1"/>
</dbReference>
<dbReference type="InterPro" id="IPR022903">
    <property type="entry name" value="GcvT_bac"/>
</dbReference>
<evidence type="ECO:0000256" key="6">
    <source>
        <dbReference type="ARBA" id="ARBA00047665"/>
    </source>
</evidence>
<dbReference type="Proteomes" id="UP000325292">
    <property type="component" value="Chromosome"/>
</dbReference>
<dbReference type="InterPro" id="IPR029043">
    <property type="entry name" value="GcvT/YgfZ_C"/>
</dbReference>
<dbReference type="PIRSF" id="PIRSF006487">
    <property type="entry name" value="GcvT"/>
    <property type="match status" value="1"/>
</dbReference>
<dbReference type="HAMAP" id="MF_00259">
    <property type="entry name" value="GcvT"/>
    <property type="match status" value="1"/>
</dbReference>
<keyword evidence="3 7" id="KW-0032">Aminotransferase</keyword>
<gene>
    <name evidence="7" type="primary">gcvT</name>
    <name evidence="10" type="ORF">BXT84_05740</name>
</gene>
<reference evidence="10 11" key="1">
    <citation type="journal article" date="2019" name="Sci. Rep.">
        <title>Sulfobacillus thermotolerans: new insights into resistance and metabolic capacities of acidophilic chemolithotrophs.</title>
        <authorList>
            <person name="Panyushkina A.E."/>
            <person name="Babenko V.V."/>
            <person name="Nikitina A.S."/>
            <person name="Selezneva O.V."/>
            <person name="Tsaplina I.A."/>
            <person name="Letarova M.A."/>
            <person name="Kostryukova E.S."/>
            <person name="Letarov A.V."/>
        </authorList>
    </citation>
    <scope>NUCLEOTIDE SEQUENCE [LARGE SCALE GENOMIC DNA]</scope>
    <source>
        <strain evidence="10 11">Kr1</strain>
    </source>
</reference>
<dbReference type="InterPro" id="IPR028896">
    <property type="entry name" value="GcvT/YgfZ/DmdA"/>
</dbReference>
<evidence type="ECO:0000259" key="8">
    <source>
        <dbReference type="Pfam" id="PF01571"/>
    </source>
</evidence>
<feature type="domain" description="Aminomethyltransferase C-terminal" evidence="9">
    <location>
        <begin position="286"/>
        <end position="363"/>
    </location>
</feature>
<dbReference type="NCBIfam" id="TIGR00528">
    <property type="entry name" value="gcvT"/>
    <property type="match status" value="1"/>
</dbReference>
<evidence type="ECO:0000256" key="4">
    <source>
        <dbReference type="ARBA" id="ARBA00022679"/>
    </source>
</evidence>
<dbReference type="NCBIfam" id="NF001567">
    <property type="entry name" value="PRK00389.1"/>
    <property type="match status" value="1"/>
</dbReference>
<dbReference type="EC" id="2.1.2.10" evidence="2 7"/>
<dbReference type="InterPro" id="IPR013977">
    <property type="entry name" value="GcvT_C"/>
</dbReference>
<dbReference type="Gene3D" id="3.30.1360.120">
    <property type="entry name" value="Probable tRNA modification gtpase trme, domain 1"/>
    <property type="match status" value="1"/>
</dbReference>
<dbReference type="Pfam" id="PF08669">
    <property type="entry name" value="GCV_T_C"/>
    <property type="match status" value="1"/>
</dbReference>
<dbReference type="PANTHER" id="PTHR43757">
    <property type="entry name" value="AMINOMETHYLTRANSFERASE"/>
    <property type="match status" value="1"/>
</dbReference>
<evidence type="ECO:0000256" key="1">
    <source>
        <dbReference type="ARBA" id="ARBA00008609"/>
    </source>
</evidence>
<dbReference type="Gene3D" id="2.40.30.110">
    <property type="entry name" value="Aminomethyltransferase beta-barrel domains"/>
    <property type="match status" value="1"/>
</dbReference>
<comment type="function">
    <text evidence="7">The glycine cleavage system catalyzes the degradation of glycine.</text>
</comment>
<dbReference type="SUPFAM" id="SSF101790">
    <property type="entry name" value="Aminomethyltransferase beta-barrel domain"/>
    <property type="match status" value="1"/>
</dbReference>
<dbReference type="InterPro" id="IPR027266">
    <property type="entry name" value="TrmE/GcvT-like"/>
</dbReference>
<accession>A0ABN5H3W8</accession>